<accession>A0A8T9QC88</accession>
<gene>
    <name evidence="1" type="ORF">MUN79_28625</name>
</gene>
<organism evidence="1 2">
    <name type="scientific">Hymenobacter cellulosilyticus</name>
    <dbReference type="NCBI Taxonomy" id="2932248"/>
    <lineage>
        <taxon>Bacteria</taxon>
        <taxon>Pseudomonadati</taxon>
        <taxon>Bacteroidota</taxon>
        <taxon>Cytophagia</taxon>
        <taxon>Cytophagales</taxon>
        <taxon>Hymenobacteraceae</taxon>
        <taxon>Hymenobacter</taxon>
    </lineage>
</organism>
<dbReference type="AlphaFoldDB" id="A0A8T9QC88"/>
<proteinExistence type="predicted"/>
<reference evidence="1" key="1">
    <citation type="submission" date="2022-04" db="EMBL/GenBank/DDBJ databases">
        <title>Hymenobacter sp. isolated from the air.</title>
        <authorList>
            <person name="Won M."/>
            <person name="Lee C.-M."/>
            <person name="Woen H.-Y."/>
            <person name="Kwon S.-W."/>
        </authorList>
    </citation>
    <scope>NUCLEOTIDE SEQUENCE</scope>
    <source>
        <strain evidence="1">5116S-3</strain>
        <plasmid evidence="1">unnamed1</plasmid>
    </source>
</reference>
<dbReference type="Proteomes" id="UP000831796">
    <property type="component" value="Plasmid unnamed1"/>
</dbReference>
<protein>
    <submittedName>
        <fullName evidence="1">Uncharacterized protein</fullName>
    </submittedName>
</protein>
<name>A0A8T9QC88_9BACT</name>
<dbReference type="KEGG" id="hcu:MUN79_28625"/>
<keyword evidence="2" id="KW-1185">Reference proteome</keyword>
<geneLocation type="plasmid" evidence="1 2">
    <name>unnamed1</name>
</geneLocation>
<evidence type="ECO:0000313" key="2">
    <source>
        <dbReference type="Proteomes" id="UP000831796"/>
    </source>
</evidence>
<evidence type="ECO:0000313" key="1">
    <source>
        <dbReference type="EMBL" id="UOQ75156.1"/>
    </source>
</evidence>
<keyword evidence="1" id="KW-0614">Plasmid</keyword>
<dbReference type="EMBL" id="CP095047">
    <property type="protein sequence ID" value="UOQ75156.1"/>
    <property type="molecule type" value="Genomic_DNA"/>
</dbReference>
<dbReference type="RefSeq" id="WP_244678489.1">
    <property type="nucleotide sequence ID" value="NZ_CP095047.1"/>
</dbReference>
<sequence length="130" mass="15004">MARATLISDRGNERDYQIRDGRIITLVYDDWDYSIRFKENNQYIGDEFRFIDEDVDEDGIGNGESYLLARMYSPVPKSGLGREAVKFFIDMTGARIYARPNDGQTRDDGSHLTEDAPGFVERMRGEHLIQ</sequence>